<protein>
    <submittedName>
        <fullName evidence="2">Uncharacterized protein</fullName>
    </submittedName>
</protein>
<reference evidence="2 3" key="1">
    <citation type="submission" date="2011-05" db="EMBL/GenBank/DDBJ databases">
        <title>Complete sequence of chromosome 2 of Sphingobium chlorophenolicum L-1.</title>
        <authorList>
            <consortium name="US DOE Joint Genome Institute"/>
            <person name="Lucas S."/>
            <person name="Han J."/>
            <person name="Lapidus A."/>
            <person name="Cheng J.-F."/>
            <person name="Goodwin L."/>
            <person name="Pitluck S."/>
            <person name="Peters L."/>
            <person name="Daligault H."/>
            <person name="Han C."/>
            <person name="Tapia R."/>
            <person name="Land M."/>
            <person name="Hauser L."/>
            <person name="Kyrpides N."/>
            <person name="Ivanova N."/>
            <person name="Pagani I."/>
            <person name="Turner P."/>
            <person name="Copley S."/>
            <person name="Woyke T."/>
        </authorList>
    </citation>
    <scope>NUCLEOTIDE SEQUENCE [LARGE SCALE GENOMIC DNA]</scope>
    <source>
        <strain evidence="2 3">L-1</strain>
    </source>
</reference>
<organism evidence="2 3">
    <name type="scientific">Sphingobium chlorophenolicum L-1</name>
    <dbReference type="NCBI Taxonomy" id="690566"/>
    <lineage>
        <taxon>Bacteria</taxon>
        <taxon>Pseudomonadati</taxon>
        <taxon>Pseudomonadota</taxon>
        <taxon>Alphaproteobacteria</taxon>
        <taxon>Sphingomonadales</taxon>
        <taxon>Sphingomonadaceae</taxon>
        <taxon>Sphingobium</taxon>
    </lineage>
</organism>
<dbReference type="HOGENOM" id="CLU_2847536_0_0_5"/>
<evidence type="ECO:0000313" key="2">
    <source>
        <dbReference type="EMBL" id="AEG50638.1"/>
    </source>
</evidence>
<dbReference type="RefSeq" id="WP_013848870.1">
    <property type="nucleotide sequence ID" value="NC_015594.1"/>
</dbReference>
<accession>F6F2H6</accession>
<name>F6F2H6_SPHCR</name>
<evidence type="ECO:0000313" key="3">
    <source>
        <dbReference type="Proteomes" id="UP000007150"/>
    </source>
</evidence>
<gene>
    <name evidence="2" type="ORF">Sphch_3009</name>
</gene>
<dbReference type="AlphaFoldDB" id="F6F2H6"/>
<dbReference type="STRING" id="690566.Sphch_3009"/>
<proteinExistence type="predicted"/>
<dbReference type="KEGG" id="sch:Sphch_3009"/>
<evidence type="ECO:0000256" key="1">
    <source>
        <dbReference type="SAM" id="MobiDB-lite"/>
    </source>
</evidence>
<keyword evidence="3" id="KW-1185">Reference proteome</keyword>
<dbReference type="EMBL" id="CP002799">
    <property type="protein sequence ID" value="AEG50638.1"/>
    <property type="molecule type" value="Genomic_DNA"/>
</dbReference>
<dbReference type="Proteomes" id="UP000007150">
    <property type="component" value="Chromosome 2"/>
</dbReference>
<feature type="compositionally biased region" description="Basic and acidic residues" evidence="1">
    <location>
        <begin position="43"/>
        <end position="52"/>
    </location>
</feature>
<sequence>MQEDRQNGGSSEDPVEGRNDVPPPEQGSPGGKTSDADDEAAENVEKGEDKDPNPLAPPINTEAGS</sequence>
<feature type="region of interest" description="Disordered" evidence="1">
    <location>
        <begin position="1"/>
        <end position="65"/>
    </location>
</feature>